<gene>
    <name evidence="1" type="ORF">FACUT_9267</name>
</gene>
<dbReference type="Proteomes" id="UP000536711">
    <property type="component" value="Unassembled WGS sequence"/>
</dbReference>
<reference evidence="1 2" key="1">
    <citation type="submission" date="2020-01" db="EMBL/GenBank/DDBJ databases">
        <title>Identification and distribution of gene clusters putatively required for synthesis of sphingolipid metabolism inhibitors in phylogenetically diverse species of the filamentous fungus Fusarium.</title>
        <authorList>
            <person name="Kim H.-S."/>
            <person name="Busman M."/>
            <person name="Brown D.W."/>
            <person name="Divon H."/>
            <person name="Uhlig S."/>
            <person name="Proctor R.H."/>
        </authorList>
    </citation>
    <scope>NUCLEOTIDE SEQUENCE [LARGE SCALE GENOMIC DNA]</scope>
    <source>
        <strain evidence="1 2">NRRL 13308</strain>
    </source>
</reference>
<evidence type="ECO:0000313" key="1">
    <source>
        <dbReference type="EMBL" id="KAF4428810.1"/>
    </source>
</evidence>
<dbReference type="EMBL" id="JAADJF010000267">
    <property type="protein sequence ID" value="KAF4428810.1"/>
    <property type="molecule type" value="Genomic_DNA"/>
</dbReference>
<protein>
    <submittedName>
        <fullName evidence="1">Uncharacterized protein</fullName>
    </submittedName>
</protein>
<proteinExistence type="predicted"/>
<dbReference type="AlphaFoldDB" id="A0A8H4JIC5"/>
<accession>A0A8H4JIC5</accession>
<sequence>MAETTLCYLLQTLHEGVVQVRQQRVHEALSAATHHALENHMLMSSIKQIVRNALRQASYPEFGGTGCNWKNDTGQSFHVDLSLPIRCSRDRQGGFGAFTSFVSKYENIDNGKQKVHGCNISQALGHLPGIQKGKPLIFSFELMEDGNPHPTPWYRGPVHGAWSNCHELHSFAIKVEWKNETNNQWYCYPLQPIDIFSTYVHTDGDSTVTREWRKATSILQFLHNSRYRNPPSFLHGSFRPDIKHVVYDHLTQNVGFKQVPETVMDPPSHVSSDHNIRALGKASETYWPLIKFGRMPDISWFGFQRGIPEKMVRESYSGNVMPPPGYEGLSLREWYNGPAIPIEAPMSLKMYKEFEKDVKNIEAVEAAQSRVDDE</sequence>
<keyword evidence="2" id="KW-1185">Reference proteome</keyword>
<comment type="caution">
    <text evidence="1">The sequence shown here is derived from an EMBL/GenBank/DDBJ whole genome shotgun (WGS) entry which is preliminary data.</text>
</comment>
<evidence type="ECO:0000313" key="2">
    <source>
        <dbReference type="Proteomes" id="UP000536711"/>
    </source>
</evidence>
<organism evidence="1 2">
    <name type="scientific">Fusarium acutatum</name>
    <dbReference type="NCBI Taxonomy" id="78861"/>
    <lineage>
        <taxon>Eukaryota</taxon>
        <taxon>Fungi</taxon>
        <taxon>Dikarya</taxon>
        <taxon>Ascomycota</taxon>
        <taxon>Pezizomycotina</taxon>
        <taxon>Sordariomycetes</taxon>
        <taxon>Hypocreomycetidae</taxon>
        <taxon>Hypocreales</taxon>
        <taxon>Nectriaceae</taxon>
        <taxon>Fusarium</taxon>
        <taxon>Fusarium fujikuroi species complex</taxon>
    </lineage>
</organism>
<dbReference type="OrthoDB" id="4997951at2759"/>
<name>A0A8H4JIC5_9HYPO</name>